<keyword evidence="2 3" id="KW-0040">ANK repeat</keyword>
<feature type="compositionally biased region" description="Polar residues" evidence="5">
    <location>
        <begin position="648"/>
        <end position="664"/>
    </location>
</feature>
<feature type="repeat" description="ANK" evidence="3">
    <location>
        <begin position="790"/>
        <end position="822"/>
    </location>
</feature>
<reference evidence="6" key="1">
    <citation type="submission" date="2021-01" db="EMBL/GenBank/DDBJ databases">
        <authorList>
            <consortium name="Genoscope - CEA"/>
            <person name="William W."/>
        </authorList>
    </citation>
    <scope>NUCLEOTIDE SEQUENCE</scope>
</reference>
<dbReference type="GO" id="GO:0005634">
    <property type="term" value="C:nucleus"/>
    <property type="evidence" value="ECO:0007669"/>
    <property type="project" value="TreeGrafter"/>
</dbReference>
<dbReference type="PANTHER" id="PTHR24124:SF14">
    <property type="entry name" value="CHROMOSOME UNDETERMINED SCAFFOLD_25, WHOLE GENOME SHOTGUN SEQUENCE"/>
    <property type="match status" value="1"/>
</dbReference>
<proteinExistence type="predicted"/>
<dbReference type="PROSITE" id="PS50297">
    <property type="entry name" value="ANK_REP_REGION"/>
    <property type="match status" value="1"/>
</dbReference>
<dbReference type="Pfam" id="PF13857">
    <property type="entry name" value="Ank_5"/>
    <property type="match status" value="1"/>
</dbReference>
<sequence>MKQHANNYFVKKITKPISQVSTNSAVTRSNELKPTSYLTFSRSKHRRKNETAIKLPELQPSSARAKTEQDQTAQNEFKKSIVIISRKPSATLISQRIKTSPSIQLWEPEQLSKPTIEEVQEITPKFYDVLCEELILSQKQSKIKEKSHIFCKTKLNEYDKFQEKSSRMIRKIIQLLKTHRERNEERELKSKTMIETQMAKSNIFFHAHTYYLPEQPHFNQKELLFQQQLSAIPKRHTKYSSQLTLTHQAESFKPMKSLIEEIKEKQQDPIKQASICLVSPNCQSNNKKKIKLVIECIEEQKYNKLEFLVPDYMEEDQLVSVQIINNVVESKDTKKSNIYSLVSKNMFSKKMNQIQNLNGSIIEEFNSDKATQFTRYYLQNYVLKCINQKKIKEKKDAEPLLNIMKQDSKQEQQIFNSKTPLDYSIIKDFQTTKFFDINSEIYRCIEPYDSQDSSMISDNSFLNDKSYIDFSTDQGIKLKFLIASKLIDPCVIKEKLIKFIISTISDESKNVLLHQEIMAFANQVEQVIHIDYDLPHQPHLEALNRLFLRINKNDRKKFLKSFFKKFEIISIGLFEDCFKHQLNNEEKTFVKLCYQQQSNSLTDNTSIKYSNMLKSRHYRETTIETIPKQQTNLMILSLPPAAIKSRSESPSNLSDSRTQKNSRQNQQVLIKNMFKKQSQRFLQVQTSSKFQIQQQTPQVQKLSIVKEKEQQNINKQTQKINLNQIQNNLKQLSMDPQSLLLRNMMIQKTKNDDKTLHERIFLMVYEHRLQDLKEILKLETSIDLNYQNDDGDTMLISASQCGAASIVEFLIKNGADVSIQNYNGQTAMDVALKNYQFQTADIIFKYLYPDNKNL</sequence>
<evidence type="ECO:0000256" key="1">
    <source>
        <dbReference type="ARBA" id="ARBA00022737"/>
    </source>
</evidence>
<feature type="coiled-coil region" evidence="4">
    <location>
        <begin position="699"/>
        <end position="735"/>
    </location>
</feature>
<evidence type="ECO:0000256" key="4">
    <source>
        <dbReference type="SAM" id="Coils"/>
    </source>
</evidence>
<keyword evidence="4" id="KW-0175">Coiled coil</keyword>
<evidence type="ECO:0000256" key="5">
    <source>
        <dbReference type="SAM" id="MobiDB-lite"/>
    </source>
</evidence>
<dbReference type="InterPro" id="IPR002110">
    <property type="entry name" value="Ankyrin_rpt"/>
</dbReference>
<dbReference type="PROSITE" id="PS50088">
    <property type="entry name" value="ANK_REPEAT"/>
    <property type="match status" value="1"/>
</dbReference>
<dbReference type="GO" id="GO:0010468">
    <property type="term" value="P:regulation of gene expression"/>
    <property type="evidence" value="ECO:0007669"/>
    <property type="project" value="TreeGrafter"/>
</dbReference>
<organism evidence="6 7">
    <name type="scientific">Paramecium pentaurelia</name>
    <dbReference type="NCBI Taxonomy" id="43138"/>
    <lineage>
        <taxon>Eukaryota</taxon>
        <taxon>Sar</taxon>
        <taxon>Alveolata</taxon>
        <taxon>Ciliophora</taxon>
        <taxon>Intramacronucleata</taxon>
        <taxon>Oligohymenophorea</taxon>
        <taxon>Peniculida</taxon>
        <taxon>Parameciidae</taxon>
        <taxon>Paramecium</taxon>
    </lineage>
</organism>
<keyword evidence="7" id="KW-1185">Reference proteome</keyword>
<dbReference type="AlphaFoldDB" id="A0A8S1W5B2"/>
<evidence type="ECO:0000313" key="7">
    <source>
        <dbReference type="Proteomes" id="UP000689195"/>
    </source>
</evidence>
<feature type="compositionally biased region" description="Polar residues" evidence="5">
    <location>
        <begin position="59"/>
        <end position="72"/>
    </location>
</feature>
<accession>A0A8S1W5B2</accession>
<dbReference type="PANTHER" id="PTHR24124">
    <property type="entry name" value="ANKYRIN REPEAT FAMILY A"/>
    <property type="match status" value="1"/>
</dbReference>
<dbReference type="SMART" id="SM00248">
    <property type="entry name" value="ANK"/>
    <property type="match status" value="2"/>
</dbReference>
<feature type="region of interest" description="Disordered" evidence="5">
    <location>
        <begin position="41"/>
        <end position="72"/>
    </location>
</feature>
<feature type="region of interest" description="Disordered" evidence="5">
    <location>
        <begin position="644"/>
        <end position="664"/>
    </location>
</feature>
<gene>
    <name evidence="6" type="ORF">PPENT_87.1.T0840228</name>
</gene>
<evidence type="ECO:0000256" key="3">
    <source>
        <dbReference type="PROSITE-ProRule" id="PRU00023"/>
    </source>
</evidence>
<evidence type="ECO:0000256" key="2">
    <source>
        <dbReference type="ARBA" id="ARBA00023043"/>
    </source>
</evidence>
<keyword evidence="1" id="KW-0677">Repeat</keyword>
<evidence type="ECO:0000313" key="6">
    <source>
        <dbReference type="EMBL" id="CAD8185214.1"/>
    </source>
</evidence>
<protein>
    <submittedName>
        <fullName evidence="6">Uncharacterized protein</fullName>
    </submittedName>
</protein>
<comment type="caution">
    <text evidence="6">The sequence shown here is derived from an EMBL/GenBank/DDBJ whole genome shotgun (WGS) entry which is preliminary data.</text>
</comment>
<dbReference type="EMBL" id="CAJJDO010000084">
    <property type="protein sequence ID" value="CAD8185214.1"/>
    <property type="molecule type" value="Genomic_DNA"/>
</dbReference>
<dbReference type="OrthoDB" id="414816at2759"/>
<name>A0A8S1W5B2_9CILI</name>
<dbReference type="Proteomes" id="UP000689195">
    <property type="component" value="Unassembled WGS sequence"/>
</dbReference>